<protein>
    <submittedName>
        <fullName evidence="2">GNAT family N-acetyltransferase</fullName>
    </submittedName>
</protein>
<dbReference type="PROSITE" id="PS51186">
    <property type="entry name" value="GNAT"/>
    <property type="match status" value="1"/>
</dbReference>
<evidence type="ECO:0000313" key="2">
    <source>
        <dbReference type="EMBL" id="MBR0574932.1"/>
    </source>
</evidence>
<sequence length="299" mass="35190">MVTSIPISNKDLQAYRDELLAYKDFNAQNEDLYEIFQRSSLFNKMQYKAGTRLIRVDDLPVMLIWSEVRNYTAKIRAIIPFPILHSLAGDALFREIMIRYLDSLPVHMDIRRMEYQVRNTPENERILDAMGFKVRKGILMMRSDISDILPPLRPVDVKRYSMEDLKARVEIQNQIFSNKYRIPINSADVILEISKRSFIPELSLFLVKDGKYVGYGQITSNDRRYFLVNFGLTEDYRGKGLSRPFLQEILFQASLYGIREVHLEVNATNLRAIRLYESMGFQEEQNNSTWIYDQDELDR</sequence>
<comment type="caution">
    <text evidence="2">The sequence shown here is derived from an EMBL/GenBank/DDBJ whole genome shotgun (WGS) entry which is preliminary data.</text>
</comment>
<evidence type="ECO:0000313" key="3">
    <source>
        <dbReference type="Proteomes" id="UP000675379"/>
    </source>
</evidence>
<gene>
    <name evidence="2" type="ORF">KCG48_01120</name>
</gene>
<accession>A0A941HQA0</accession>
<dbReference type="GO" id="GO:0016747">
    <property type="term" value="F:acyltransferase activity, transferring groups other than amino-acyl groups"/>
    <property type="evidence" value="ECO:0007669"/>
    <property type="project" value="InterPro"/>
</dbReference>
<dbReference type="EMBL" id="JAGSCS010000001">
    <property type="protein sequence ID" value="MBR0574932.1"/>
    <property type="molecule type" value="Genomic_DNA"/>
</dbReference>
<dbReference type="InterPro" id="IPR000182">
    <property type="entry name" value="GNAT_dom"/>
</dbReference>
<dbReference type="Gene3D" id="3.40.630.30">
    <property type="match status" value="1"/>
</dbReference>
<evidence type="ECO:0000259" key="1">
    <source>
        <dbReference type="PROSITE" id="PS51186"/>
    </source>
</evidence>
<feature type="domain" description="N-acetyltransferase" evidence="1">
    <location>
        <begin position="155"/>
        <end position="299"/>
    </location>
</feature>
<dbReference type="SUPFAM" id="SSF55729">
    <property type="entry name" value="Acyl-CoA N-acyltransferases (Nat)"/>
    <property type="match status" value="1"/>
</dbReference>
<dbReference type="AlphaFoldDB" id="A0A941HQA0"/>
<dbReference type="InterPro" id="IPR050276">
    <property type="entry name" value="MshD_Acetyltransferase"/>
</dbReference>
<dbReference type="CDD" id="cd04301">
    <property type="entry name" value="NAT_SF"/>
    <property type="match status" value="1"/>
</dbReference>
<dbReference type="RefSeq" id="WP_211799443.1">
    <property type="nucleotide sequence ID" value="NZ_JAGSCS010000001.1"/>
</dbReference>
<organism evidence="2 3">
    <name type="scientific">Proteiniclasticum sediminis</name>
    <dbReference type="NCBI Taxonomy" id="2804028"/>
    <lineage>
        <taxon>Bacteria</taxon>
        <taxon>Bacillati</taxon>
        <taxon>Bacillota</taxon>
        <taxon>Clostridia</taxon>
        <taxon>Eubacteriales</taxon>
        <taxon>Clostridiaceae</taxon>
        <taxon>Proteiniclasticum</taxon>
    </lineage>
</organism>
<proteinExistence type="predicted"/>
<keyword evidence="3" id="KW-1185">Reference proteome</keyword>
<dbReference type="Proteomes" id="UP000675379">
    <property type="component" value="Unassembled WGS sequence"/>
</dbReference>
<dbReference type="PANTHER" id="PTHR43617">
    <property type="entry name" value="L-AMINO ACID N-ACETYLTRANSFERASE"/>
    <property type="match status" value="1"/>
</dbReference>
<dbReference type="InterPro" id="IPR016181">
    <property type="entry name" value="Acyl_CoA_acyltransferase"/>
</dbReference>
<dbReference type="Pfam" id="PF00583">
    <property type="entry name" value="Acetyltransf_1"/>
    <property type="match status" value="1"/>
</dbReference>
<name>A0A941HQA0_9CLOT</name>
<reference evidence="2" key="1">
    <citation type="submission" date="2021-04" db="EMBL/GenBank/DDBJ databases">
        <title>Proteiniclasticum sedimins sp. nov., an obligate anaerobic bacterium isolated from anaerobic sludge.</title>
        <authorList>
            <person name="Liu J."/>
        </authorList>
    </citation>
    <scope>NUCLEOTIDE SEQUENCE</scope>
    <source>
        <strain evidence="2">BAD-10</strain>
    </source>
</reference>